<organism evidence="3">
    <name type="scientific">Scrofimicrobium appendicitidis</name>
    <dbReference type="NCBI Taxonomy" id="3079930"/>
    <lineage>
        <taxon>Bacteria</taxon>
        <taxon>Bacillati</taxon>
        <taxon>Actinomycetota</taxon>
        <taxon>Actinomycetes</taxon>
        <taxon>Actinomycetales</taxon>
        <taxon>Actinomycetaceae</taxon>
        <taxon>Scrofimicrobium</taxon>
    </lineage>
</organism>
<sequence length="141" mass="15399">MSYWLIKTILIIGLVVVTYFMMRPIKSANHLALRRLGVMLIVVAAGFAVVFPDVINRLAWLIGVTSGVNLLVYVLFLVVFTQMATGYRRDSANDRKLTLLARALALESAPKPPTGLSDPHGSTHRSNDAPSGAPDESDRAH</sequence>
<proteinExistence type="predicted"/>
<dbReference type="EMBL" id="CP138335">
    <property type="protein sequence ID" value="XBW08435.1"/>
    <property type="molecule type" value="Genomic_DNA"/>
</dbReference>
<keyword evidence="2" id="KW-0812">Transmembrane</keyword>
<dbReference type="Pfam" id="PF10066">
    <property type="entry name" value="DUF2304"/>
    <property type="match status" value="1"/>
</dbReference>
<evidence type="ECO:0000256" key="1">
    <source>
        <dbReference type="SAM" id="MobiDB-lite"/>
    </source>
</evidence>
<protein>
    <submittedName>
        <fullName evidence="3">DUF2304 domain-containing protein</fullName>
    </submittedName>
</protein>
<dbReference type="KEGG" id="sapp:SAC06_02450"/>
<feature type="region of interest" description="Disordered" evidence="1">
    <location>
        <begin position="108"/>
        <end position="141"/>
    </location>
</feature>
<feature type="transmembrane region" description="Helical" evidence="2">
    <location>
        <begin position="58"/>
        <end position="80"/>
    </location>
</feature>
<feature type="transmembrane region" description="Helical" evidence="2">
    <location>
        <begin position="6"/>
        <end position="22"/>
    </location>
</feature>
<reference evidence="3" key="1">
    <citation type="submission" date="2023-11" db="EMBL/GenBank/DDBJ databases">
        <title>Scrofimicrobium hongkongense sp. nov., isolated from a patient with peritonitis.</title>
        <authorList>
            <person name="Lao H.Y."/>
            <person name="Wong A.Y.P."/>
            <person name="Ng T.L."/>
            <person name="Wong R.Y.L."/>
            <person name="Yau M.C.Y."/>
            <person name="Lam J.Y.W."/>
            <person name="Siu G.K.H."/>
        </authorList>
    </citation>
    <scope>NUCLEOTIDE SEQUENCE</scope>
    <source>
        <strain evidence="3">R131</strain>
    </source>
</reference>
<feature type="transmembrane region" description="Helical" evidence="2">
    <location>
        <begin position="34"/>
        <end position="52"/>
    </location>
</feature>
<keyword evidence="2" id="KW-1133">Transmembrane helix</keyword>
<dbReference type="InterPro" id="IPR019277">
    <property type="entry name" value="DUF2304"/>
</dbReference>
<name>A0AAU7V805_9ACTO</name>
<gene>
    <name evidence="3" type="ORF">SAC06_02450</name>
</gene>
<accession>A0AAU7V805</accession>
<evidence type="ECO:0000256" key="2">
    <source>
        <dbReference type="SAM" id="Phobius"/>
    </source>
</evidence>
<evidence type="ECO:0000313" key="3">
    <source>
        <dbReference type="EMBL" id="XBW08435.1"/>
    </source>
</evidence>
<dbReference type="AlphaFoldDB" id="A0AAU7V805"/>
<dbReference type="RefSeq" id="WP_350258634.1">
    <property type="nucleotide sequence ID" value="NZ_CP138335.1"/>
</dbReference>
<keyword evidence="2" id="KW-0472">Membrane</keyword>